<evidence type="ECO:0008006" key="4">
    <source>
        <dbReference type="Google" id="ProtNLM"/>
    </source>
</evidence>
<dbReference type="Proteomes" id="UP001212841">
    <property type="component" value="Unassembled WGS sequence"/>
</dbReference>
<evidence type="ECO:0000313" key="3">
    <source>
        <dbReference type="Proteomes" id="UP001212841"/>
    </source>
</evidence>
<accession>A0AAD5S3B3</accession>
<feature type="compositionally biased region" description="Polar residues" evidence="1">
    <location>
        <begin position="302"/>
        <end position="320"/>
    </location>
</feature>
<dbReference type="AlphaFoldDB" id="A0AAD5S3B3"/>
<dbReference type="EMBL" id="JADGJD010001833">
    <property type="protein sequence ID" value="KAJ3037422.1"/>
    <property type="molecule type" value="Genomic_DNA"/>
</dbReference>
<evidence type="ECO:0000313" key="2">
    <source>
        <dbReference type="EMBL" id="KAJ3037422.1"/>
    </source>
</evidence>
<sequence>MATGSAVPATASVPAASALKGGPQSILGPAQKGAISTASPARPPPNMMKPSNASAIRNPAVHPHAAAPASVNPHPLPPTSATQIRPNTPGIPASIPDPFQQQQAEQQRAAQQRLAQSGNLNPSGALTSQPPGMQPIPVGKSSPQIENQQRANNQRLQQANIALLQAQVQQHQSHMARNQALVGGPGPQQALPGTSPIARPTNLGMQNLQHEGLSRPPAQGMSQTQPSVATPPNMSNGIPSMPNNNLNGLTKEQQEAVMLFARNPEQLKALNPEYRQLIQQQALRMMAASQGQQSGGAGSMQLGNANAVNSPASQQQQQHVSAPGNLVAERGPVQNVSQAPPHPPQAEKLWTGPLCVQAVGPAGTKTVACNVSITPGFGKVKLEDLDRPAWPDKLLIWHSQMTAVRQDYLKTIVQNPQRPLAMVSIVPESSSDPSNNPNNAKIFQNIEQLFVQKSQGVIVPFGSAPHQKDKGILITAWEKKLIGIVFVKTPLGIAGSLLQGVPGQGGAQDQQQHGQGQPQLNSQQGQQQQQQQQQQQMNAQVAQQQQQARQQAAAVAAAAQAQAQAQQGQANYGQQQPG</sequence>
<feature type="compositionally biased region" description="Polar residues" evidence="1">
    <location>
        <begin position="220"/>
        <end position="233"/>
    </location>
</feature>
<protein>
    <recommendedName>
        <fullName evidence="4">Mediator of RNA polymerase II transcription subunit 25</fullName>
    </recommendedName>
</protein>
<feature type="region of interest" description="Disordered" evidence="1">
    <location>
        <begin position="502"/>
        <end position="544"/>
    </location>
</feature>
<evidence type="ECO:0000256" key="1">
    <source>
        <dbReference type="SAM" id="MobiDB-lite"/>
    </source>
</evidence>
<reference evidence="2" key="1">
    <citation type="submission" date="2020-05" db="EMBL/GenBank/DDBJ databases">
        <title>Phylogenomic resolution of chytrid fungi.</title>
        <authorList>
            <person name="Stajich J.E."/>
            <person name="Amses K."/>
            <person name="Simmons R."/>
            <person name="Seto K."/>
            <person name="Myers J."/>
            <person name="Bonds A."/>
            <person name="Quandt C.A."/>
            <person name="Barry K."/>
            <person name="Liu P."/>
            <person name="Grigoriev I."/>
            <person name="Longcore J.E."/>
            <person name="James T.Y."/>
        </authorList>
    </citation>
    <scope>NUCLEOTIDE SEQUENCE</scope>
    <source>
        <strain evidence="2">JEL0318</strain>
    </source>
</reference>
<feature type="compositionally biased region" description="Low complexity" evidence="1">
    <location>
        <begin position="100"/>
        <end position="116"/>
    </location>
</feature>
<feature type="non-terminal residue" evidence="2">
    <location>
        <position position="578"/>
    </location>
</feature>
<proteinExistence type="predicted"/>
<feature type="compositionally biased region" description="Low complexity" evidence="1">
    <location>
        <begin position="1"/>
        <end position="18"/>
    </location>
</feature>
<name>A0AAD5S3B3_9FUNG</name>
<comment type="caution">
    <text evidence="2">The sequence shown here is derived from an EMBL/GenBank/DDBJ whole genome shotgun (WGS) entry which is preliminary data.</text>
</comment>
<feature type="compositionally biased region" description="Low complexity" evidence="1">
    <location>
        <begin position="58"/>
        <end position="73"/>
    </location>
</feature>
<feature type="region of interest" description="Disordered" evidence="1">
    <location>
        <begin position="1"/>
        <end position="147"/>
    </location>
</feature>
<gene>
    <name evidence="2" type="ORF">HK097_003523</name>
</gene>
<organism evidence="2 3">
    <name type="scientific">Rhizophlyctis rosea</name>
    <dbReference type="NCBI Taxonomy" id="64517"/>
    <lineage>
        <taxon>Eukaryota</taxon>
        <taxon>Fungi</taxon>
        <taxon>Fungi incertae sedis</taxon>
        <taxon>Chytridiomycota</taxon>
        <taxon>Chytridiomycota incertae sedis</taxon>
        <taxon>Chytridiomycetes</taxon>
        <taxon>Rhizophlyctidales</taxon>
        <taxon>Rhizophlyctidaceae</taxon>
        <taxon>Rhizophlyctis</taxon>
    </lineage>
</organism>
<feature type="compositionally biased region" description="Polar residues" evidence="1">
    <location>
        <begin position="117"/>
        <end position="131"/>
    </location>
</feature>
<feature type="region of interest" description="Disordered" evidence="1">
    <location>
        <begin position="170"/>
        <end position="233"/>
    </location>
</feature>
<keyword evidence="3" id="KW-1185">Reference proteome</keyword>
<feature type="compositionally biased region" description="Low complexity" evidence="1">
    <location>
        <begin position="507"/>
        <end position="544"/>
    </location>
</feature>
<feature type="region of interest" description="Disordered" evidence="1">
    <location>
        <begin position="290"/>
        <end position="323"/>
    </location>
</feature>